<protein>
    <submittedName>
        <fullName evidence="5">LacI family transcriptional regulator</fullName>
    </submittedName>
</protein>
<proteinExistence type="predicted"/>
<dbReference type="Pfam" id="PF13377">
    <property type="entry name" value="Peripla_BP_3"/>
    <property type="match status" value="1"/>
</dbReference>
<dbReference type="PANTHER" id="PTHR30146:SF109">
    <property type="entry name" value="HTH-TYPE TRANSCRIPTIONAL REGULATOR GALS"/>
    <property type="match status" value="1"/>
</dbReference>
<comment type="caution">
    <text evidence="5">The sequence shown here is derived from an EMBL/GenBank/DDBJ whole genome shotgun (WGS) entry which is preliminary data.</text>
</comment>
<dbReference type="OrthoDB" id="9775106at2"/>
<evidence type="ECO:0000313" key="5">
    <source>
        <dbReference type="EMBL" id="KZE73124.1"/>
    </source>
</evidence>
<dbReference type="PROSITE" id="PS50932">
    <property type="entry name" value="HTH_LACI_2"/>
    <property type="match status" value="1"/>
</dbReference>
<keyword evidence="6" id="KW-1185">Reference proteome</keyword>
<feature type="domain" description="HTH lacI-type" evidence="4">
    <location>
        <begin position="3"/>
        <end position="57"/>
    </location>
</feature>
<dbReference type="GO" id="GO:0000976">
    <property type="term" value="F:transcription cis-regulatory region binding"/>
    <property type="evidence" value="ECO:0007669"/>
    <property type="project" value="TreeGrafter"/>
</dbReference>
<evidence type="ECO:0000256" key="1">
    <source>
        <dbReference type="ARBA" id="ARBA00023015"/>
    </source>
</evidence>
<dbReference type="Pfam" id="PF00356">
    <property type="entry name" value="LacI"/>
    <property type="match status" value="1"/>
</dbReference>
<dbReference type="InterPro" id="IPR046335">
    <property type="entry name" value="LacI/GalR-like_sensor"/>
</dbReference>
<evidence type="ECO:0000259" key="4">
    <source>
        <dbReference type="PROSITE" id="PS50932"/>
    </source>
</evidence>
<dbReference type="Gene3D" id="1.10.260.40">
    <property type="entry name" value="lambda repressor-like DNA-binding domains"/>
    <property type="match status" value="1"/>
</dbReference>
<dbReference type="PANTHER" id="PTHR30146">
    <property type="entry name" value="LACI-RELATED TRANSCRIPTIONAL REPRESSOR"/>
    <property type="match status" value="1"/>
</dbReference>
<gene>
    <name evidence="5" type="ORF">AV654_32830</name>
</gene>
<evidence type="ECO:0000313" key="6">
    <source>
        <dbReference type="Proteomes" id="UP000076563"/>
    </source>
</evidence>
<dbReference type="GO" id="GO:0003700">
    <property type="term" value="F:DNA-binding transcription factor activity"/>
    <property type="evidence" value="ECO:0007669"/>
    <property type="project" value="TreeGrafter"/>
</dbReference>
<dbReference type="Proteomes" id="UP000076563">
    <property type="component" value="Unassembled WGS sequence"/>
</dbReference>
<dbReference type="RefSeq" id="WP_063187147.1">
    <property type="nucleotide sequence ID" value="NZ_LQRA01000095.1"/>
</dbReference>
<accession>A0A165PZQ2</accession>
<dbReference type="AlphaFoldDB" id="A0A165PZQ2"/>
<evidence type="ECO:0000256" key="2">
    <source>
        <dbReference type="ARBA" id="ARBA00023125"/>
    </source>
</evidence>
<sequence length="339" mass="37400">MKVNIFDVAKKSGLSVVTVSRVLNNSPSVREKNRQKILQAIKELNYIPNSAARTLVRGKTGVIGLTITALGDTVFDCIVKRVNDRLKQSGYFLAISISNETDHELEEASSFLFQEDRVDGIIVLSPVREEQYIAELEIKGIPYVVIDNQNEHANISTINVDNYKGGYEATKHLLSLGHTRIAHVSGEVLFLSARERQKGFIDALADEGLSPFLIANSRFGIRSGYQVMRDWIQSGQVPTAVFAGDDAIALGVVEALEAGGYRVPEDVSVIGYDDQELASEVHPRLTTIRQPAGQMGEYAVKVLLDKINGLSTEPTKFRLVPELIVRESTGICKDQRQNT</sequence>
<dbReference type="EMBL" id="LQRA01000095">
    <property type="protein sequence ID" value="KZE73124.1"/>
    <property type="molecule type" value="Genomic_DNA"/>
</dbReference>
<dbReference type="InterPro" id="IPR000843">
    <property type="entry name" value="HTH_LacI"/>
</dbReference>
<dbReference type="InterPro" id="IPR010982">
    <property type="entry name" value="Lambda_DNA-bd_dom_sf"/>
</dbReference>
<evidence type="ECO:0000256" key="3">
    <source>
        <dbReference type="ARBA" id="ARBA00023163"/>
    </source>
</evidence>
<dbReference type="CDD" id="cd06267">
    <property type="entry name" value="PBP1_LacI_sugar_binding-like"/>
    <property type="match status" value="1"/>
</dbReference>
<dbReference type="SMART" id="SM00354">
    <property type="entry name" value="HTH_LACI"/>
    <property type="match status" value="1"/>
</dbReference>
<dbReference type="CDD" id="cd01392">
    <property type="entry name" value="HTH_LacI"/>
    <property type="match status" value="1"/>
</dbReference>
<reference evidence="6" key="1">
    <citation type="submission" date="2016-01" db="EMBL/GenBank/DDBJ databases">
        <title>Draft genome of Chromobacterium sp. F49.</title>
        <authorList>
            <person name="Hong K.W."/>
        </authorList>
    </citation>
    <scope>NUCLEOTIDE SEQUENCE [LARGE SCALE GENOMIC DNA]</scope>
    <source>
        <strain evidence="6">M63</strain>
    </source>
</reference>
<keyword evidence="1" id="KW-0805">Transcription regulation</keyword>
<dbReference type="SUPFAM" id="SSF53822">
    <property type="entry name" value="Periplasmic binding protein-like I"/>
    <property type="match status" value="1"/>
</dbReference>
<keyword evidence="2" id="KW-0238">DNA-binding</keyword>
<name>A0A165PZQ2_9BACL</name>
<dbReference type="SUPFAM" id="SSF47413">
    <property type="entry name" value="lambda repressor-like DNA-binding domains"/>
    <property type="match status" value="1"/>
</dbReference>
<keyword evidence="3" id="KW-0804">Transcription</keyword>
<organism evidence="5 6">
    <name type="scientific">Paenibacillus elgii</name>
    <dbReference type="NCBI Taxonomy" id="189691"/>
    <lineage>
        <taxon>Bacteria</taxon>
        <taxon>Bacillati</taxon>
        <taxon>Bacillota</taxon>
        <taxon>Bacilli</taxon>
        <taxon>Bacillales</taxon>
        <taxon>Paenibacillaceae</taxon>
        <taxon>Paenibacillus</taxon>
    </lineage>
</organism>
<dbReference type="Gene3D" id="3.40.50.2300">
    <property type="match status" value="2"/>
</dbReference>
<dbReference type="InterPro" id="IPR028082">
    <property type="entry name" value="Peripla_BP_I"/>
</dbReference>